<proteinExistence type="predicted"/>
<evidence type="ECO:0000313" key="3">
    <source>
        <dbReference type="EMBL" id="NFF87444.1"/>
    </source>
</evidence>
<dbReference type="EMBL" id="SGKU01000018">
    <property type="protein sequence ID" value="NFA42569.1"/>
    <property type="molecule type" value="Genomic_DNA"/>
</dbReference>
<dbReference type="Gene3D" id="3.30.460.10">
    <property type="entry name" value="Beta Polymerase, domain 2"/>
    <property type="match status" value="1"/>
</dbReference>
<keyword evidence="2" id="KW-0808">Transferase</keyword>
<organism evidence="2 5">
    <name type="scientific">Clostridium botulinum</name>
    <dbReference type="NCBI Taxonomy" id="1491"/>
    <lineage>
        <taxon>Bacteria</taxon>
        <taxon>Bacillati</taxon>
        <taxon>Bacillota</taxon>
        <taxon>Clostridia</taxon>
        <taxon>Eubacteriales</taxon>
        <taxon>Clostridiaceae</taxon>
        <taxon>Clostridium</taxon>
    </lineage>
</organism>
<dbReference type="Proteomes" id="UP000476820">
    <property type="component" value="Unassembled WGS sequence"/>
</dbReference>
<dbReference type="AlphaFoldDB" id="A0A6B4HPU6"/>
<dbReference type="Pfam" id="PF18765">
    <property type="entry name" value="Polbeta"/>
    <property type="match status" value="1"/>
</dbReference>
<dbReference type="GO" id="GO:0016740">
    <property type="term" value="F:transferase activity"/>
    <property type="evidence" value="ECO:0007669"/>
    <property type="project" value="UniProtKB-KW"/>
</dbReference>
<accession>A0A6B4HPU6</accession>
<evidence type="ECO:0000313" key="7">
    <source>
        <dbReference type="Proteomes" id="UP000476820"/>
    </source>
</evidence>
<dbReference type="Proteomes" id="UP000473681">
    <property type="component" value="Unassembled WGS sequence"/>
</dbReference>
<dbReference type="CDD" id="cd05403">
    <property type="entry name" value="NT_KNTase_like"/>
    <property type="match status" value="1"/>
</dbReference>
<name>A0A6B4HPU6_CLOBO</name>
<evidence type="ECO:0000313" key="4">
    <source>
        <dbReference type="EMBL" id="NFN34744.1"/>
    </source>
</evidence>
<gene>
    <name evidence="2" type="ORF">EXM65_08260</name>
    <name evidence="3" type="ORF">FC774_06095</name>
    <name evidence="4" type="ORF">FDB51_06250</name>
</gene>
<dbReference type="SUPFAM" id="SSF81301">
    <property type="entry name" value="Nucleotidyltransferase"/>
    <property type="match status" value="1"/>
</dbReference>
<evidence type="ECO:0000313" key="2">
    <source>
        <dbReference type="EMBL" id="NFA42569.1"/>
    </source>
</evidence>
<comment type="caution">
    <text evidence="2">The sequence shown here is derived from an EMBL/GenBank/DDBJ whole genome shotgun (WGS) entry which is preliminary data.</text>
</comment>
<evidence type="ECO:0000313" key="6">
    <source>
        <dbReference type="Proteomes" id="UP000473681"/>
    </source>
</evidence>
<reference evidence="2 5" key="1">
    <citation type="submission" date="2019-02" db="EMBL/GenBank/DDBJ databases">
        <title>Genome sequencing of Clostridium botulinum clinical isolates.</title>
        <authorList>
            <person name="Brunt J."/>
            <person name="Van Vliet A.H.M."/>
            <person name="Stringer S.C."/>
            <person name="Grant K.A."/>
            <person name="Carter A.C."/>
            <person name="Peck M.W."/>
        </authorList>
    </citation>
    <scope>NUCLEOTIDE SEQUENCE [LARGE SCALE GENOMIC DNA]</scope>
    <source>
        <strain evidence="2 5">H113700579</strain>
    </source>
</reference>
<feature type="domain" description="Polymerase beta nucleotidyltransferase" evidence="1">
    <location>
        <begin position="9"/>
        <end position="95"/>
    </location>
</feature>
<dbReference type="EMBL" id="SWVK01000006">
    <property type="protein sequence ID" value="NFN34744.1"/>
    <property type="molecule type" value="Genomic_DNA"/>
</dbReference>
<dbReference type="Proteomes" id="UP000472355">
    <property type="component" value="Unassembled WGS sequence"/>
</dbReference>
<dbReference type="OrthoDB" id="9803106at2"/>
<protein>
    <submittedName>
        <fullName evidence="2">Nucleotidyltransferase domain-containing protein</fullName>
    </submittedName>
</protein>
<dbReference type="PANTHER" id="PTHR33933:SF1">
    <property type="entry name" value="PROTEIN ADENYLYLTRANSFERASE MNTA-RELATED"/>
    <property type="match status" value="1"/>
</dbReference>
<dbReference type="InterPro" id="IPR052548">
    <property type="entry name" value="Type_VII_TA_antitoxin"/>
</dbReference>
<dbReference type="InterPro" id="IPR041633">
    <property type="entry name" value="Polbeta"/>
</dbReference>
<evidence type="ECO:0000313" key="5">
    <source>
        <dbReference type="Proteomes" id="UP000472355"/>
    </source>
</evidence>
<dbReference type="InterPro" id="IPR043519">
    <property type="entry name" value="NT_sf"/>
</dbReference>
<dbReference type="EMBL" id="SWOV01000011">
    <property type="protein sequence ID" value="NFF87444.1"/>
    <property type="molecule type" value="Genomic_DNA"/>
</dbReference>
<evidence type="ECO:0000259" key="1">
    <source>
        <dbReference type="Pfam" id="PF18765"/>
    </source>
</evidence>
<dbReference type="PANTHER" id="PTHR33933">
    <property type="entry name" value="NUCLEOTIDYLTRANSFERASE"/>
    <property type="match status" value="1"/>
</dbReference>
<sequence length="96" mass="11273">MNLDIEIVNSIQDICKRYNFIEKVIIFGSRARGDNDVKSDIDIAVYSKKPILEFIEDVEMNTRTLLEFDFSHMNSIQDEFFVEQVTKEGIIIYEKC</sequence>
<reference evidence="6 7" key="2">
    <citation type="submission" date="2019-04" db="EMBL/GenBank/DDBJ databases">
        <title>Genome sequencing of Clostridium botulinum Groups I-IV and Clostridium butyricum.</title>
        <authorList>
            <person name="Brunt J."/>
            <person name="Van Vliet A.H.M."/>
            <person name="Stringer S.C."/>
            <person name="Carter A.T."/>
            <person name="Peck M.W."/>
        </authorList>
    </citation>
    <scope>NUCLEOTIDE SEQUENCE [LARGE SCALE GENOMIC DNA]</scope>
    <source>
        <strain evidence="3 7">1605</strain>
        <strain evidence="4 6">CB-K-33E</strain>
    </source>
</reference>
<dbReference type="RefSeq" id="WP_080372294.1">
    <property type="nucleotide sequence ID" value="NZ_LFOM01000041.1"/>
</dbReference>